<evidence type="ECO:0000313" key="2">
    <source>
        <dbReference type="Proteomes" id="UP000299102"/>
    </source>
</evidence>
<proteinExistence type="predicted"/>
<evidence type="ECO:0000313" key="1">
    <source>
        <dbReference type="EMBL" id="GBP33194.1"/>
    </source>
</evidence>
<sequence>MTAVRVKGITVRQYNVLPCLHVCEQNGKNVFQARACSKISDGIYGSRSDDVRDSVIAHERALSRPVTG</sequence>
<protein>
    <submittedName>
        <fullName evidence="1">Uncharacterized protein</fullName>
    </submittedName>
</protein>
<reference evidence="1 2" key="1">
    <citation type="journal article" date="2019" name="Commun. Biol.">
        <title>The bagworm genome reveals a unique fibroin gene that provides high tensile strength.</title>
        <authorList>
            <person name="Kono N."/>
            <person name="Nakamura H."/>
            <person name="Ohtoshi R."/>
            <person name="Tomita M."/>
            <person name="Numata K."/>
            <person name="Arakawa K."/>
        </authorList>
    </citation>
    <scope>NUCLEOTIDE SEQUENCE [LARGE SCALE GENOMIC DNA]</scope>
</reference>
<organism evidence="1 2">
    <name type="scientific">Eumeta variegata</name>
    <name type="common">Bagworm moth</name>
    <name type="synonym">Eumeta japonica</name>
    <dbReference type="NCBI Taxonomy" id="151549"/>
    <lineage>
        <taxon>Eukaryota</taxon>
        <taxon>Metazoa</taxon>
        <taxon>Ecdysozoa</taxon>
        <taxon>Arthropoda</taxon>
        <taxon>Hexapoda</taxon>
        <taxon>Insecta</taxon>
        <taxon>Pterygota</taxon>
        <taxon>Neoptera</taxon>
        <taxon>Endopterygota</taxon>
        <taxon>Lepidoptera</taxon>
        <taxon>Glossata</taxon>
        <taxon>Ditrysia</taxon>
        <taxon>Tineoidea</taxon>
        <taxon>Psychidae</taxon>
        <taxon>Oiketicinae</taxon>
        <taxon>Eumeta</taxon>
    </lineage>
</organism>
<dbReference type="Proteomes" id="UP000299102">
    <property type="component" value="Unassembled WGS sequence"/>
</dbReference>
<dbReference type="EMBL" id="BGZK01000270">
    <property type="protein sequence ID" value="GBP33194.1"/>
    <property type="molecule type" value="Genomic_DNA"/>
</dbReference>
<name>A0A4C1V5A9_EUMVA</name>
<comment type="caution">
    <text evidence="1">The sequence shown here is derived from an EMBL/GenBank/DDBJ whole genome shotgun (WGS) entry which is preliminary data.</text>
</comment>
<accession>A0A4C1V5A9</accession>
<gene>
    <name evidence="1" type="ORF">EVAR_14875_1</name>
</gene>
<dbReference type="AlphaFoldDB" id="A0A4C1V5A9"/>
<keyword evidence="2" id="KW-1185">Reference proteome</keyword>